<dbReference type="AlphaFoldDB" id="A0A1I8FAL9"/>
<accession>A0A1I8FAL9</accession>
<sequence length="86" mass="9030">MRVFHLMAAFRAVLLTNGSRRTQFRLPQSRATHVYSAGGGCGRTTPACASVAFSLITKHGPVGVATAAENGQTRKEVPADWAACAA</sequence>
<proteinExistence type="predicted"/>
<protein>
    <submittedName>
        <fullName evidence="2">Secreted protein</fullName>
    </submittedName>
</protein>
<organism evidence="1 2">
    <name type="scientific">Macrostomum lignano</name>
    <dbReference type="NCBI Taxonomy" id="282301"/>
    <lineage>
        <taxon>Eukaryota</taxon>
        <taxon>Metazoa</taxon>
        <taxon>Spiralia</taxon>
        <taxon>Lophotrochozoa</taxon>
        <taxon>Platyhelminthes</taxon>
        <taxon>Rhabditophora</taxon>
        <taxon>Macrostomorpha</taxon>
        <taxon>Macrostomida</taxon>
        <taxon>Macrostomidae</taxon>
        <taxon>Macrostomum</taxon>
    </lineage>
</organism>
<dbReference type="WBParaSite" id="maker-unitig_25541-snap-gene-0.2-mRNA-1">
    <property type="protein sequence ID" value="maker-unitig_25541-snap-gene-0.2-mRNA-1"/>
    <property type="gene ID" value="maker-unitig_25541-snap-gene-0.2"/>
</dbReference>
<dbReference type="Proteomes" id="UP000095280">
    <property type="component" value="Unplaced"/>
</dbReference>
<reference evidence="2" key="1">
    <citation type="submission" date="2016-11" db="UniProtKB">
        <authorList>
            <consortium name="WormBaseParasite"/>
        </authorList>
    </citation>
    <scope>IDENTIFICATION</scope>
</reference>
<name>A0A1I8FAL9_9PLAT</name>
<keyword evidence="1" id="KW-1185">Reference proteome</keyword>
<evidence type="ECO:0000313" key="1">
    <source>
        <dbReference type="Proteomes" id="UP000095280"/>
    </source>
</evidence>
<evidence type="ECO:0000313" key="2">
    <source>
        <dbReference type="WBParaSite" id="maker-unitig_25541-snap-gene-0.2-mRNA-1"/>
    </source>
</evidence>